<accession>A0A8N1S6J2</accession>
<sequence length="150" mass="16199">MKLLVVSLIFVTTISITKAQTRYATKPGSCPPALPVRFCGRSCYIDAHCEGIGKCCPTQCGGSICSMPVTMTGPTATEKPGSCPSTPTGRWVCTSTCSNDSHCKGNLKCCKNRCGARACQKPEIEVVESMEIPVNPIMSRFGNDYNDYYH</sequence>
<evidence type="ECO:0000313" key="4">
    <source>
        <dbReference type="RefSeq" id="XP_025074356.1"/>
    </source>
</evidence>
<dbReference type="PROSITE" id="PS51390">
    <property type="entry name" value="WAP"/>
    <property type="match status" value="2"/>
</dbReference>
<dbReference type="SMART" id="SM00217">
    <property type="entry name" value="WAP"/>
    <property type="match status" value="2"/>
</dbReference>
<feature type="signal peptide" evidence="1">
    <location>
        <begin position="1"/>
        <end position="19"/>
    </location>
</feature>
<evidence type="ECO:0000259" key="2">
    <source>
        <dbReference type="PROSITE" id="PS51390"/>
    </source>
</evidence>
<dbReference type="CDD" id="cd00199">
    <property type="entry name" value="WAP"/>
    <property type="match status" value="1"/>
</dbReference>
<reference evidence="4" key="1">
    <citation type="submission" date="2025-08" db="UniProtKB">
        <authorList>
            <consortium name="RefSeq"/>
        </authorList>
    </citation>
    <scope>IDENTIFICATION</scope>
</reference>
<dbReference type="GO" id="GO:0005615">
    <property type="term" value="C:extracellular space"/>
    <property type="evidence" value="ECO:0007669"/>
    <property type="project" value="TreeGrafter"/>
</dbReference>
<organism evidence="3 4">
    <name type="scientific">Pogonomyrmex barbatus</name>
    <name type="common">red harvester ant</name>
    <dbReference type="NCBI Taxonomy" id="144034"/>
    <lineage>
        <taxon>Eukaryota</taxon>
        <taxon>Metazoa</taxon>
        <taxon>Ecdysozoa</taxon>
        <taxon>Arthropoda</taxon>
        <taxon>Hexapoda</taxon>
        <taxon>Insecta</taxon>
        <taxon>Pterygota</taxon>
        <taxon>Neoptera</taxon>
        <taxon>Endopterygota</taxon>
        <taxon>Hymenoptera</taxon>
        <taxon>Apocrita</taxon>
        <taxon>Aculeata</taxon>
        <taxon>Formicoidea</taxon>
        <taxon>Formicidae</taxon>
        <taxon>Myrmicinae</taxon>
        <taxon>Pogonomyrmex</taxon>
    </lineage>
</organism>
<dbReference type="Gene3D" id="4.10.75.10">
    <property type="entry name" value="Elafin-like"/>
    <property type="match status" value="2"/>
</dbReference>
<dbReference type="AlphaFoldDB" id="A0A8N1S6J2"/>
<keyword evidence="1" id="KW-0732">Signal</keyword>
<dbReference type="InterPro" id="IPR050514">
    <property type="entry name" value="WAP_four-disulfide_core"/>
</dbReference>
<dbReference type="SUPFAM" id="SSF57256">
    <property type="entry name" value="Elafin-like"/>
    <property type="match status" value="2"/>
</dbReference>
<dbReference type="Pfam" id="PF00095">
    <property type="entry name" value="WAP"/>
    <property type="match status" value="2"/>
</dbReference>
<dbReference type="PANTHER" id="PTHR19441:SF95">
    <property type="entry name" value="PERLWAPIN ISOFORM X1"/>
    <property type="match status" value="1"/>
</dbReference>
<protein>
    <submittedName>
        <fullName evidence="4">Waprin-Phi1-like</fullName>
    </submittedName>
</protein>
<dbReference type="RefSeq" id="XP_025074356.1">
    <property type="nucleotide sequence ID" value="XM_025218571.1"/>
</dbReference>
<dbReference type="GeneID" id="105428414"/>
<gene>
    <name evidence="4" type="primary">LOC105428414</name>
</gene>
<feature type="chain" id="PRO_5035445396" evidence="1">
    <location>
        <begin position="20"/>
        <end position="150"/>
    </location>
</feature>
<evidence type="ECO:0000256" key="1">
    <source>
        <dbReference type="SAM" id="SignalP"/>
    </source>
</evidence>
<feature type="domain" description="WAP" evidence="2">
    <location>
        <begin position="76"/>
        <end position="123"/>
    </location>
</feature>
<dbReference type="Proteomes" id="UP000504615">
    <property type="component" value="Unplaced"/>
</dbReference>
<keyword evidence="3" id="KW-1185">Reference proteome</keyword>
<proteinExistence type="predicted"/>
<dbReference type="InterPro" id="IPR008197">
    <property type="entry name" value="WAP_dom"/>
</dbReference>
<evidence type="ECO:0000313" key="3">
    <source>
        <dbReference type="Proteomes" id="UP000504615"/>
    </source>
</evidence>
<dbReference type="OrthoDB" id="6060011at2759"/>
<dbReference type="InterPro" id="IPR036645">
    <property type="entry name" value="Elafin-like_sf"/>
</dbReference>
<dbReference type="GO" id="GO:0004867">
    <property type="term" value="F:serine-type endopeptidase inhibitor activity"/>
    <property type="evidence" value="ECO:0007669"/>
    <property type="project" value="TreeGrafter"/>
</dbReference>
<name>A0A8N1S6J2_9HYME</name>
<feature type="domain" description="WAP" evidence="2">
    <location>
        <begin position="23"/>
        <end position="69"/>
    </location>
</feature>
<dbReference type="PANTHER" id="PTHR19441">
    <property type="entry name" value="WHEY ACDIC PROTEIN WAP"/>
    <property type="match status" value="1"/>
</dbReference>